<organism evidence="2 3">
    <name type="scientific">Enterococcus devriesei</name>
    <dbReference type="NCBI Taxonomy" id="319970"/>
    <lineage>
        <taxon>Bacteria</taxon>
        <taxon>Bacillati</taxon>
        <taxon>Bacillota</taxon>
        <taxon>Bacilli</taxon>
        <taxon>Lactobacillales</taxon>
        <taxon>Enterococcaceae</taxon>
        <taxon>Enterococcus</taxon>
    </lineage>
</organism>
<dbReference type="InterPro" id="IPR037523">
    <property type="entry name" value="VOC_core"/>
</dbReference>
<sequence length="350" mass="39460">MAEAKFLLKSELSDKLTFSKNLGGIIMDTQIRGLHHVTAMTSSAEKNYRFFTDILGLRMIKKTVNQDDIETYHLYFTDDAGAPGTDMTFFDFPNIPKGTKGTNSISRTGFRVPTDASLDYWTKRFSDLNVEHGEIKERFGKKYLEFHDYDDQLFQLVSDEKNHGVAGGTPWKNSNVPAEHAIIGLGPTIVTVAKFEHLKLVLENLLGFEETAEEGSLHQFEVGEGGNGATILVDDQPDMIPAQEGYGNVHHLALRVADDEALRDWIEKINALEFPSSGFVDRFYFQSEYFLAAPNVLFELATDGPGFLQDESYEHAGEILSLPPHLQSKREEIEEYVRPFDTSDANHKRQ</sequence>
<dbReference type="InterPro" id="IPR029068">
    <property type="entry name" value="Glyas_Bleomycin-R_OHBP_Dase"/>
</dbReference>
<protein>
    <submittedName>
        <fullName evidence="2">Glyoxalase</fullName>
    </submittedName>
</protein>
<dbReference type="SUPFAM" id="SSF54593">
    <property type="entry name" value="Glyoxalase/Bleomycin resistance protein/Dihydroxybiphenyl dioxygenase"/>
    <property type="match status" value="1"/>
</dbReference>
<reference evidence="2 3" key="1">
    <citation type="submission" date="2014-12" db="EMBL/GenBank/DDBJ databases">
        <title>Draft genome sequences of 29 type strains of Enterococci.</title>
        <authorList>
            <person name="Zhong Z."/>
            <person name="Sun Z."/>
            <person name="Liu W."/>
            <person name="Zhang W."/>
            <person name="Zhang H."/>
        </authorList>
    </citation>
    <scope>NUCLEOTIDE SEQUENCE [LARGE SCALE GENOMIC DNA]</scope>
    <source>
        <strain evidence="2 3">DSM 22802</strain>
    </source>
</reference>
<dbReference type="CDD" id="cd08347">
    <property type="entry name" value="PcpA_C_like"/>
    <property type="match status" value="1"/>
</dbReference>
<evidence type="ECO:0000313" key="3">
    <source>
        <dbReference type="Proteomes" id="UP000183700"/>
    </source>
</evidence>
<gene>
    <name evidence="2" type="ORF">RV00_GL002578</name>
</gene>
<feature type="domain" description="VOC" evidence="1">
    <location>
        <begin position="33"/>
        <end position="159"/>
    </location>
</feature>
<name>A0A1L8SVF1_9ENTE</name>
<dbReference type="InterPro" id="IPR052537">
    <property type="entry name" value="Extradiol_RC_dioxygenase"/>
</dbReference>
<evidence type="ECO:0000259" key="1">
    <source>
        <dbReference type="PROSITE" id="PS51819"/>
    </source>
</evidence>
<dbReference type="Proteomes" id="UP000183700">
    <property type="component" value="Unassembled WGS sequence"/>
</dbReference>
<dbReference type="EMBL" id="JXKM01000005">
    <property type="protein sequence ID" value="OJG35824.1"/>
    <property type="molecule type" value="Genomic_DNA"/>
</dbReference>
<dbReference type="Gene3D" id="3.10.180.10">
    <property type="entry name" value="2,3-Dihydroxybiphenyl 1,2-Dioxygenase, domain 1"/>
    <property type="match status" value="2"/>
</dbReference>
<accession>A0A1L8SVF1</accession>
<proteinExistence type="predicted"/>
<dbReference type="PROSITE" id="PS51819">
    <property type="entry name" value="VOC"/>
    <property type="match status" value="2"/>
</dbReference>
<dbReference type="PANTHER" id="PTHR36110">
    <property type="entry name" value="RING-CLEAVING DIOXYGENASE MHQE-RELATED"/>
    <property type="match status" value="1"/>
</dbReference>
<evidence type="ECO:0000313" key="2">
    <source>
        <dbReference type="EMBL" id="OJG35824.1"/>
    </source>
</evidence>
<feature type="domain" description="VOC" evidence="1">
    <location>
        <begin position="184"/>
        <end position="303"/>
    </location>
</feature>
<dbReference type="AlphaFoldDB" id="A0A1L8SVF1"/>
<comment type="caution">
    <text evidence="2">The sequence shown here is derived from an EMBL/GenBank/DDBJ whole genome shotgun (WGS) entry which is preliminary data.</text>
</comment>
<dbReference type="STRING" id="319970.RV00_GL002578"/>
<dbReference type="InterPro" id="IPR004360">
    <property type="entry name" value="Glyas_Fos-R_dOase_dom"/>
</dbReference>
<dbReference type="PANTHER" id="PTHR36110:SF3">
    <property type="entry name" value="VOC DOMAIN-CONTAINING PROTEIN"/>
    <property type="match status" value="1"/>
</dbReference>
<dbReference type="Pfam" id="PF00903">
    <property type="entry name" value="Glyoxalase"/>
    <property type="match status" value="1"/>
</dbReference>
<keyword evidence="3" id="KW-1185">Reference proteome</keyword>